<sequence>MFVPCEHILQSL</sequence>
<name>A0A0E9P7K5_ANGAN</name>
<proteinExistence type="predicted"/>
<accession>A0A0E9P7K5</accession>
<reference evidence="1" key="1">
    <citation type="submission" date="2014-11" db="EMBL/GenBank/DDBJ databases">
        <authorList>
            <person name="Amaro Gonzalez C."/>
        </authorList>
    </citation>
    <scope>NUCLEOTIDE SEQUENCE</scope>
</reference>
<dbReference type="EMBL" id="GBXM01108093">
    <property type="protein sequence ID" value="JAH00484.1"/>
    <property type="molecule type" value="Transcribed_RNA"/>
</dbReference>
<evidence type="ECO:0000313" key="1">
    <source>
        <dbReference type="EMBL" id="JAH00484.1"/>
    </source>
</evidence>
<reference evidence="1" key="2">
    <citation type="journal article" date="2015" name="Fish Shellfish Immunol.">
        <title>Early steps in the European eel (Anguilla anguilla)-Vibrio vulnificus interaction in the gills: Role of the RtxA13 toxin.</title>
        <authorList>
            <person name="Callol A."/>
            <person name="Pajuelo D."/>
            <person name="Ebbesson L."/>
            <person name="Teles M."/>
            <person name="MacKenzie S."/>
            <person name="Amaro C."/>
        </authorList>
    </citation>
    <scope>NUCLEOTIDE SEQUENCE</scope>
</reference>
<organism evidence="1">
    <name type="scientific">Anguilla anguilla</name>
    <name type="common">European freshwater eel</name>
    <name type="synonym">Muraena anguilla</name>
    <dbReference type="NCBI Taxonomy" id="7936"/>
    <lineage>
        <taxon>Eukaryota</taxon>
        <taxon>Metazoa</taxon>
        <taxon>Chordata</taxon>
        <taxon>Craniata</taxon>
        <taxon>Vertebrata</taxon>
        <taxon>Euteleostomi</taxon>
        <taxon>Actinopterygii</taxon>
        <taxon>Neopterygii</taxon>
        <taxon>Teleostei</taxon>
        <taxon>Anguilliformes</taxon>
        <taxon>Anguillidae</taxon>
        <taxon>Anguilla</taxon>
    </lineage>
</organism>
<protein>
    <submittedName>
        <fullName evidence="1">Uncharacterized protein</fullName>
    </submittedName>
</protein>